<dbReference type="EMBL" id="JAQQCF010000075">
    <property type="protein sequence ID" value="MFM0642449.1"/>
    <property type="molecule type" value="Genomic_DNA"/>
</dbReference>
<evidence type="ECO:0000256" key="4">
    <source>
        <dbReference type="ARBA" id="ARBA00023163"/>
    </source>
</evidence>
<dbReference type="Proteomes" id="UP001629432">
    <property type="component" value="Unassembled WGS sequence"/>
</dbReference>
<evidence type="ECO:0000313" key="7">
    <source>
        <dbReference type="Proteomes" id="UP001629432"/>
    </source>
</evidence>
<dbReference type="InterPro" id="IPR000847">
    <property type="entry name" value="LysR_HTH_N"/>
</dbReference>
<dbReference type="Gene3D" id="1.10.10.10">
    <property type="entry name" value="Winged helix-like DNA-binding domain superfamily/Winged helix DNA-binding domain"/>
    <property type="match status" value="1"/>
</dbReference>
<evidence type="ECO:0000256" key="2">
    <source>
        <dbReference type="ARBA" id="ARBA00023015"/>
    </source>
</evidence>
<comment type="similarity">
    <text evidence="1">Belongs to the LysR transcriptional regulatory family.</text>
</comment>
<dbReference type="PRINTS" id="PR00039">
    <property type="entry name" value="HTHLYSR"/>
</dbReference>
<reference evidence="6 7" key="1">
    <citation type="journal article" date="2024" name="Chem. Sci.">
        <title>Discovery of megapolipeptins by genome mining of a Burkholderiales bacteria collection.</title>
        <authorList>
            <person name="Paulo B.S."/>
            <person name="Recchia M.J.J."/>
            <person name="Lee S."/>
            <person name="Fergusson C.H."/>
            <person name="Romanowski S.B."/>
            <person name="Hernandez A."/>
            <person name="Krull N."/>
            <person name="Liu D.Y."/>
            <person name="Cavanagh H."/>
            <person name="Bos A."/>
            <person name="Gray C.A."/>
            <person name="Murphy B.T."/>
            <person name="Linington R.G."/>
            <person name="Eustaquio A.S."/>
        </authorList>
    </citation>
    <scope>NUCLEOTIDE SEQUENCE [LARGE SCALE GENOMIC DNA]</scope>
    <source>
        <strain evidence="6 7">RL17-338-BIC-A</strain>
    </source>
</reference>
<dbReference type="Pfam" id="PF00126">
    <property type="entry name" value="HTH_1"/>
    <property type="match status" value="1"/>
</dbReference>
<dbReference type="SUPFAM" id="SSF53850">
    <property type="entry name" value="Periplasmic binding protein-like II"/>
    <property type="match status" value="1"/>
</dbReference>
<sequence length="313" mass="35052">MKLKHLQALQAVAESGSIQEASRRLCLTQPAVSRTIRELENELGIPLLIRTARGATLTDYAIHIVKRARAIDREVSRIYEDVDATRGILNGRLSIGLTAPTATVALVETIAEFASARPNVQLKIIELRTQQIEEGLRDGSIDIGVLTHFSDNDSFPYGNEMLYQAGMMLSISDRYTGPVKLTIAELQKLPWLTFDLILDSNSFVTVLFESQGLPLPERIIRSPSAMLYLGLARRLGAIAIWNESAVPFLQKFFDDGTMRRIEVEEAMPRMSVRLAYADRDLMTAPARDFALWLRNRIASDRLSFDPRDSIFGS</sequence>
<organism evidence="6 7">
    <name type="scientific">Paraburkholderia metrosideri</name>
    <dbReference type="NCBI Taxonomy" id="580937"/>
    <lineage>
        <taxon>Bacteria</taxon>
        <taxon>Pseudomonadati</taxon>
        <taxon>Pseudomonadota</taxon>
        <taxon>Betaproteobacteria</taxon>
        <taxon>Burkholderiales</taxon>
        <taxon>Burkholderiaceae</taxon>
        <taxon>Paraburkholderia</taxon>
    </lineage>
</organism>
<feature type="domain" description="HTH lysR-type" evidence="5">
    <location>
        <begin position="1"/>
        <end position="58"/>
    </location>
</feature>
<dbReference type="InterPro" id="IPR050950">
    <property type="entry name" value="HTH-type_LysR_regulators"/>
</dbReference>
<evidence type="ECO:0000256" key="3">
    <source>
        <dbReference type="ARBA" id="ARBA00023125"/>
    </source>
</evidence>
<keyword evidence="3" id="KW-0238">DNA-binding</keyword>
<evidence type="ECO:0000259" key="5">
    <source>
        <dbReference type="PROSITE" id="PS50931"/>
    </source>
</evidence>
<keyword evidence="4" id="KW-0804">Transcription</keyword>
<protein>
    <submittedName>
        <fullName evidence="6">LysR family transcriptional regulator</fullName>
    </submittedName>
</protein>
<evidence type="ECO:0000256" key="1">
    <source>
        <dbReference type="ARBA" id="ARBA00009437"/>
    </source>
</evidence>
<accession>A0ABW9E647</accession>
<proteinExistence type="inferred from homology"/>
<keyword evidence="2" id="KW-0805">Transcription regulation</keyword>
<dbReference type="CDD" id="cd05466">
    <property type="entry name" value="PBP2_LTTR_substrate"/>
    <property type="match status" value="1"/>
</dbReference>
<dbReference type="PROSITE" id="PS50931">
    <property type="entry name" value="HTH_LYSR"/>
    <property type="match status" value="1"/>
</dbReference>
<dbReference type="InterPro" id="IPR005119">
    <property type="entry name" value="LysR_subst-bd"/>
</dbReference>
<dbReference type="InterPro" id="IPR036390">
    <property type="entry name" value="WH_DNA-bd_sf"/>
</dbReference>
<dbReference type="PANTHER" id="PTHR30419">
    <property type="entry name" value="HTH-TYPE TRANSCRIPTIONAL REGULATOR YBHD"/>
    <property type="match status" value="1"/>
</dbReference>
<dbReference type="Pfam" id="PF03466">
    <property type="entry name" value="LysR_substrate"/>
    <property type="match status" value="1"/>
</dbReference>
<keyword evidence="7" id="KW-1185">Reference proteome</keyword>
<evidence type="ECO:0000313" key="6">
    <source>
        <dbReference type="EMBL" id="MFM0642449.1"/>
    </source>
</evidence>
<dbReference type="RefSeq" id="WP_408241337.1">
    <property type="nucleotide sequence ID" value="NZ_JAQQCF010000075.1"/>
</dbReference>
<dbReference type="SUPFAM" id="SSF46785">
    <property type="entry name" value="Winged helix' DNA-binding domain"/>
    <property type="match status" value="1"/>
</dbReference>
<dbReference type="InterPro" id="IPR036388">
    <property type="entry name" value="WH-like_DNA-bd_sf"/>
</dbReference>
<comment type="caution">
    <text evidence="6">The sequence shown here is derived from an EMBL/GenBank/DDBJ whole genome shotgun (WGS) entry which is preliminary data.</text>
</comment>
<dbReference type="PANTHER" id="PTHR30419:SF8">
    <property type="entry name" value="NITROGEN ASSIMILATION TRANSCRIPTIONAL ACTIVATOR-RELATED"/>
    <property type="match status" value="1"/>
</dbReference>
<gene>
    <name evidence="6" type="ORF">PQQ63_37865</name>
</gene>
<name>A0ABW9E647_9BURK</name>
<dbReference type="Gene3D" id="3.40.190.10">
    <property type="entry name" value="Periplasmic binding protein-like II"/>
    <property type="match status" value="2"/>
</dbReference>